<dbReference type="Proteomes" id="UP000655366">
    <property type="component" value="Unassembled WGS sequence"/>
</dbReference>
<dbReference type="RefSeq" id="WP_196397127.1">
    <property type="nucleotide sequence ID" value="NZ_JADNYM010000015.1"/>
</dbReference>
<organism evidence="1 2">
    <name type="scientific">Arthrobacter terrae</name>
    <dbReference type="NCBI Taxonomy" id="2935737"/>
    <lineage>
        <taxon>Bacteria</taxon>
        <taxon>Bacillati</taxon>
        <taxon>Actinomycetota</taxon>
        <taxon>Actinomycetes</taxon>
        <taxon>Micrococcales</taxon>
        <taxon>Micrococcaceae</taxon>
        <taxon>Arthrobacter</taxon>
    </lineage>
</organism>
<evidence type="ECO:0000313" key="2">
    <source>
        <dbReference type="Proteomes" id="UP000655366"/>
    </source>
</evidence>
<dbReference type="EMBL" id="JADNYM010000015">
    <property type="protein sequence ID" value="MBG0740183.1"/>
    <property type="molecule type" value="Genomic_DNA"/>
</dbReference>
<proteinExistence type="predicted"/>
<dbReference type="Gene3D" id="3.50.50.60">
    <property type="entry name" value="FAD/NAD(P)-binding domain"/>
    <property type="match status" value="1"/>
</dbReference>
<evidence type="ECO:0000313" key="1">
    <source>
        <dbReference type="EMBL" id="MBG0740183.1"/>
    </source>
</evidence>
<dbReference type="Gene3D" id="3.30.9.10">
    <property type="entry name" value="D-Amino Acid Oxidase, subunit A, domain 2"/>
    <property type="match status" value="1"/>
</dbReference>
<name>A0A931CUN4_9MICC</name>
<dbReference type="InterPro" id="IPR036188">
    <property type="entry name" value="FAD/NAD-bd_sf"/>
</dbReference>
<gene>
    <name evidence="1" type="ORF">IV500_12410</name>
</gene>
<sequence>MTAALSGSYFQSGSTRDFDFVIGADGLHARVRKLAFGADQSFERFLAMVVAAFEVDQYPRPDELVAFMYAGVGF</sequence>
<comment type="caution">
    <text evidence="1">The sequence shown here is derived from an EMBL/GenBank/DDBJ whole genome shotgun (WGS) entry which is preliminary data.</text>
</comment>
<protein>
    <submittedName>
        <fullName evidence="1">Uncharacterized protein</fullName>
    </submittedName>
</protein>
<keyword evidence="2" id="KW-1185">Reference proteome</keyword>
<reference evidence="1 2" key="1">
    <citation type="submission" date="2020-11" db="EMBL/GenBank/DDBJ databases">
        <title>Arthrobacter antarcticus sp. nov., isolated from Antarctic Soil.</title>
        <authorList>
            <person name="Li J."/>
        </authorList>
    </citation>
    <scope>NUCLEOTIDE SEQUENCE [LARGE SCALE GENOMIC DNA]</scope>
    <source>
        <strain evidence="1 2">Z1-20</strain>
    </source>
</reference>
<dbReference type="AlphaFoldDB" id="A0A931CUN4"/>
<accession>A0A931CUN4</accession>